<protein>
    <recommendedName>
        <fullName evidence="3">Reverse transcriptase zinc-binding domain-containing protein</fullName>
    </recommendedName>
</protein>
<evidence type="ECO:0000313" key="1">
    <source>
        <dbReference type="EMBL" id="MBA0797087.1"/>
    </source>
</evidence>
<accession>A0A7J9GHN5</accession>
<comment type="caution">
    <text evidence="1">The sequence shown here is derived from an EMBL/GenBank/DDBJ whole genome shotgun (WGS) entry which is preliminary data.</text>
</comment>
<keyword evidence="2" id="KW-1185">Reference proteome</keyword>
<feature type="non-terminal residue" evidence="1">
    <location>
        <position position="1"/>
    </location>
</feature>
<dbReference type="AlphaFoldDB" id="A0A7J9GHN5"/>
<gene>
    <name evidence="1" type="ORF">Gohar_007810</name>
</gene>
<name>A0A7J9GHN5_9ROSI</name>
<evidence type="ECO:0000313" key="2">
    <source>
        <dbReference type="Proteomes" id="UP000593560"/>
    </source>
</evidence>
<dbReference type="EMBL" id="JABFAD010000004">
    <property type="protein sequence ID" value="MBA0797087.1"/>
    <property type="molecule type" value="Genomic_DNA"/>
</dbReference>
<proteinExistence type="predicted"/>
<reference evidence="1 2" key="1">
    <citation type="journal article" date="2019" name="Genome Biol. Evol.">
        <title>Insights into the evolution of the New World diploid cottons (Gossypium, subgenus Houzingenia) based on genome sequencing.</title>
        <authorList>
            <person name="Grover C.E."/>
            <person name="Arick M.A. 2nd"/>
            <person name="Thrash A."/>
            <person name="Conover J.L."/>
            <person name="Sanders W.S."/>
            <person name="Peterson D.G."/>
            <person name="Frelichowski J.E."/>
            <person name="Scheffler J.A."/>
            <person name="Scheffler B.E."/>
            <person name="Wendel J.F."/>
        </authorList>
    </citation>
    <scope>NUCLEOTIDE SEQUENCE [LARGE SCALE GENOMIC DNA]</scope>
    <source>
        <strain evidence="1">0</strain>
        <tissue evidence="1">Leaf</tissue>
    </source>
</reference>
<sequence>MLRPCFDGEVLEFIAVCPPPNDELGTNKCLWKSSVSGRFSVAPFVDCGDFRESVLHILRDCPIATGVWLNLIPSSCSYQFFGMELTEWVLAILRNKFALNSRTVDWGVMFA</sequence>
<evidence type="ECO:0008006" key="3">
    <source>
        <dbReference type="Google" id="ProtNLM"/>
    </source>
</evidence>
<dbReference type="OrthoDB" id="1741277at2759"/>
<organism evidence="1 2">
    <name type="scientific">Gossypium harknessii</name>
    <dbReference type="NCBI Taxonomy" id="34285"/>
    <lineage>
        <taxon>Eukaryota</taxon>
        <taxon>Viridiplantae</taxon>
        <taxon>Streptophyta</taxon>
        <taxon>Embryophyta</taxon>
        <taxon>Tracheophyta</taxon>
        <taxon>Spermatophyta</taxon>
        <taxon>Magnoliopsida</taxon>
        <taxon>eudicotyledons</taxon>
        <taxon>Gunneridae</taxon>
        <taxon>Pentapetalae</taxon>
        <taxon>rosids</taxon>
        <taxon>malvids</taxon>
        <taxon>Malvales</taxon>
        <taxon>Malvaceae</taxon>
        <taxon>Malvoideae</taxon>
        <taxon>Gossypium</taxon>
    </lineage>
</organism>
<dbReference type="Proteomes" id="UP000593560">
    <property type="component" value="Unassembled WGS sequence"/>
</dbReference>